<dbReference type="RefSeq" id="WP_128980649.1">
    <property type="nucleotide sequence ID" value="NZ_PDKJ01000005.1"/>
</dbReference>
<evidence type="ECO:0000313" key="1">
    <source>
        <dbReference type="EMBL" id="RXJ68643.1"/>
    </source>
</evidence>
<gene>
    <name evidence="1" type="ORF">CRV08_07420</name>
</gene>
<dbReference type="EMBL" id="PDKJ01000005">
    <property type="protein sequence ID" value="RXJ68643.1"/>
    <property type="molecule type" value="Genomic_DNA"/>
</dbReference>
<proteinExistence type="predicted"/>
<comment type="caution">
    <text evidence="1">The sequence shown here is derived from an EMBL/GenBank/DDBJ whole genome shotgun (WGS) entry which is preliminary data.</text>
</comment>
<organism evidence="1 2">
    <name type="scientific">Halarcobacter ebronensis</name>
    <dbReference type="NCBI Taxonomy" id="1462615"/>
    <lineage>
        <taxon>Bacteria</taxon>
        <taxon>Pseudomonadati</taxon>
        <taxon>Campylobacterota</taxon>
        <taxon>Epsilonproteobacteria</taxon>
        <taxon>Campylobacterales</taxon>
        <taxon>Arcobacteraceae</taxon>
        <taxon>Halarcobacter</taxon>
    </lineage>
</organism>
<protein>
    <submittedName>
        <fullName evidence="1">Uncharacterized protein</fullName>
    </submittedName>
</protein>
<dbReference type="Gene3D" id="3.90.930.50">
    <property type="match status" value="1"/>
</dbReference>
<reference evidence="1 2" key="1">
    <citation type="submission" date="2017-10" db="EMBL/GenBank/DDBJ databases">
        <title>Genomics of the genus Arcobacter.</title>
        <authorList>
            <person name="Perez-Cataluna A."/>
            <person name="Figueras M.J."/>
        </authorList>
    </citation>
    <scope>NUCLEOTIDE SEQUENCE [LARGE SCALE GENOMIC DNA]</scope>
    <source>
        <strain evidence="1 2">CECT 8993</strain>
    </source>
</reference>
<dbReference type="InterPro" id="IPR044922">
    <property type="entry name" value="DUF2063_N_sf"/>
</dbReference>
<accession>A0A4Q0YEM6</accession>
<name>A0A4Q0YEM6_9BACT</name>
<sequence length="228" mass="28063">MPKLEKEIQKRFFDNLINQNEDLKNSAIEVYQKLVFQRYYEVIKNSFPLFMKEIENEELEKSIKAFMKDTPNTPFMWKVPKYYKNFVKNSKLFDDKKYLYDLLYFDWIEIEIYMKEYKSKKLGSFSFNESFKLSKSARVKRFKYDIINKNYKQKRENFLVIYYDFQTNEVIYREINQLIYLLLKDSKKNKTFKGILKELCKVNDIVYKEAENLLFKPLEELFEKKVFI</sequence>
<dbReference type="AlphaFoldDB" id="A0A4Q0YEM6"/>
<dbReference type="Proteomes" id="UP000290172">
    <property type="component" value="Unassembled WGS sequence"/>
</dbReference>
<dbReference type="Gene3D" id="1.10.150.690">
    <property type="entry name" value="DUF2063"/>
    <property type="match status" value="1"/>
</dbReference>
<evidence type="ECO:0000313" key="2">
    <source>
        <dbReference type="Proteomes" id="UP000290172"/>
    </source>
</evidence>